<dbReference type="STRING" id="177439.DP0580"/>
<dbReference type="Pfam" id="PF02769">
    <property type="entry name" value="AIRS_C"/>
    <property type="match status" value="1"/>
</dbReference>
<dbReference type="CDD" id="cd02197">
    <property type="entry name" value="HypE"/>
    <property type="match status" value="1"/>
</dbReference>
<dbReference type="InterPro" id="IPR036676">
    <property type="entry name" value="PurM-like_C_sf"/>
</dbReference>
<feature type="domain" description="PurM-like N-terminal" evidence="2">
    <location>
        <begin position="60"/>
        <end position="172"/>
    </location>
</feature>
<proteinExistence type="inferred from homology"/>
<evidence type="ECO:0000313" key="4">
    <source>
        <dbReference type="EMBL" id="CAG35309.1"/>
    </source>
</evidence>
<dbReference type="InterPro" id="IPR010918">
    <property type="entry name" value="PurM-like_C_dom"/>
</dbReference>
<organism evidence="4 5">
    <name type="scientific">Desulfotalea psychrophila (strain LSv54 / DSM 12343)</name>
    <dbReference type="NCBI Taxonomy" id="177439"/>
    <lineage>
        <taxon>Bacteria</taxon>
        <taxon>Pseudomonadati</taxon>
        <taxon>Thermodesulfobacteriota</taxon>
        <taxon>Desulfobulbia</taxon>
        <taxon>Desulfobulbales</taxon>
        <taxon>Desulfocapsaceae</taxon>
        <taxon>Desulfotalea</taxon>
    </lineage>
</organism>
<dbReference type="Pfam" id="PF00586">
    <property type="entry name" value="AIRS"/>
    <property type="match status" value="1"/>
</dbReference>
<dbReference type="AlphaFoldDB" id="Q6AQR4"/>
<reference evidence="5" key="1">
    <citation type="journal article" date="2004" name="Environ. Microbiol.">
        <title>The genome of Desulfotalea psychrophila, a sulfate-reducing bacterium from permanently cold Arctic sediments.</title>
        <authorList>
            <person name="Rabus R."/>
            <person name="Ruepp A."/>
            <person name="Frickey T."/>
            <person name="Rattei T."/>
            <person name="Fartmann B."/>
            <person name="Stark M."/>
            <person name="Bauer M."/>
            <person name="Zibat A."/>
            <person name="Lombardot T."/>
            <person name="Becker I."/>
            <person name="Amann J."/>
            <person name="Gellner K."/>
            <person name="Teeling H."/>
            <person name="Leuschner W.D."/>
            <person name="Gloeckner F.-O."/>
            <person name="Lupas A.N."/>
            <person name="Amann R."/>
            <person name="Klenk H.-P."/>
        </authorList>
    </citation>
    <scope>NUCLEOTIDE SEQUENCE [LARGE SCALE GENOMIC DNA]</scope>
    <source>
        <strain evidence="5">DSM 12343 / LSv54</strain>
    </source>
</reference>
<dbReference type="NCBIfam" id="TIGR02124">
    <property type="entry name" value="hypE"/>
    <property type="match status" value="1"/>
</dbReference>
<protein>
    <submittedName>
        <fullName evidence="4">Probable hydrogenase accessory protein HypE</fullName>
    </submittedName>
</protein>
<dbReference type="GO" id="GO:0051604">
    <property type="term" value="P:protein maturation"/>
    <property type="evidence" value="ECO:0007669"/>
    <property type="project" value="TreeGrafter"/>
</dbReference>
<comment type="similarity">
    <text evidence="1">Belongs to the HypE family.</text>
</comment>
<sequence>MPPITNMARTCSPGLKISKRENMSDKKVLLDHGSGGLASQELIENLFIKHLDNPILRNLEDSAILENKPGNIAFTTDSYVVDPLFFPGGDIGKLAVHGTINDLAMRGAEPQGLSLGLILEEGFSLDELERVIISVAEACREADVYVVTGDTKVVPRGKADKIFINTAGVGIVDPKLQISSKKARAGDSIILSGSMGDHGITIMSKQAGIAIDGNLRSDTMALHKMVAKLLAELPAGSIHTLRDPTRGGVATTLNEIAGNSKLEIELIEESLPIRANVRAACEMLGLDPLYLANEGKCLIIVSPEQTELALQILHKTKEGQEAVVIGSLKEGKAGRVLVTTPIGGARVVTPLHGEPLPRIC</sequence>
<dbReference type="KEGG" id="dps:DP0580"/>
<dbReference type="EMBL" id="CR522870">
    <property type="protein sequence ID" value="CAG35309.1"/>
    <property type="molecule type" value="Genomic_DNA"/>
</dbReference>
<name>Q6AQR4_DESPS</name>
<evidence type="ECO:0000259" key="2">
    <source>
        <dbReference type="Pfam" id="PF00586"/>
    </source>
</evidence>
<dbReference type="PANTHER" id="PTHR30303">
    <property type="entry name" value="HYDROGENASE ISOENZYMES FORMATION PROTEIN HYPE"/>
    <property type="match status" value="1"/>
</dbReference>
<dbReference type="Gene3D" id="3.90.650.10">
    <property type="entry name" value="PurM-like C-terminal domain"/>
    <property type="match status" value="1"/>
</dbReference>
<evidence type="ECO:0000313" key="5">
    <source>
        <dbReference type="Proteomes" id="UP000000602"/>
    </source>
</evidence>
<feature type="domain" description="PurM-like C-terminal" evidence="3">
    <location>
        <begin position="184"/>
        <end position="337"/>
    </location>
</feature>
<dbReference type="InterPro" id="IPR016188">
    <property type="entry name" value="PurM-like_N"/>
</dbReference>
<dbReference type="PIRSF" id="PIRSF005644">
    <property type="entry name" value="Hdrgns_mtr_HypE"/>
    <property type="match status" value="1"/>
</dbReference>
<dbReference type="SUPFAM" id="SSF55326">
    <property type="entry name" value="PurM N-terminal domain-like"/>
    <property type="match status" value="1"/>
</dbReference>
<dbReference type="Proteomes" id="UP000000602">
    <property type="component" value="Chromosome"/>
</dbReference>
<dbReference type="eggNOG" id="COG0309">
    <property type="taxonomic scope" value="Bacteria"/>
</dbReference>
<accession>Q6AQR4</accession>
<dbReference type="PANTHER" id="PTHR30303:SF0">
    <property type="entry name" value="CARBAMOYL DEHYDRATASE HYPE"/>
    <property type="match status" value="1"/>
</dbReference>
<dbReference type="InterPro" id="IPR011854">
    <property type="entry name" value="HypE"/>
</dbReference>
<gene>
    <name evidence="4" type="primary">hypE</name>
    <name evidence="4" type="ordered locus">DP0580</name>
</gene>
<evidence type="ECO:0000256" key="1">
    <source>
        <dbReference type="ARBA" id="ARBA00006243"/>
    </source>
</evidence>
<dbReference type="HOGENOM" id="CLU_049733_0_0_7"/>
<evidence type="ECO:0000259" key="3">
    <source>
        <dbReference type="Pfam" id="PF02769"/>
    </source>
</evidence>
<dbReference type="Gene3D" id="3.30.1330.10">
    <property type="entry name" value="PurM-like, N-terminal domain"/>
    <property type="match status" value="1"/>
</dbReference>
<dbReference type="SUPFAM" id="SSF56042">
    <property type="entry name" value="PurM C-terminal domain-like"/>
    <property type="match status" value="1"/>
</dbReference>
<dbReference type="InterPro" id="IPR036921">
    <property type="entry name" value="PurM-like_N_sf"/>
</dbReference>
<keyword evidence="5" id="KW-1185">Reference proteome</keyword>